<gene>
    <name evidence="1" type="ORF">BTUL_0020g00300</name>
</gene>
<dbReference type="Proteomes" id="UP000297777">
    <property type="component" value="Unassembled WGS sequence"/>
</dbReference>
<accession>A0A4Z1F0Q8</accession>
<protein>
    <submittedName>
        <fullName evidence="1">Uncharacterized protein</fullName>
    </submittedName>
</protein>
<keyword evidence="2" id="KW-1185">Reference proteome</keyword>
<evidence type="ECO:0000313" key="1">
    <source>
        <dbReference type="EMBL" id="TGO17199.1"/>
    </source>
</evidence>
<comment type="caution">
    <text evidence="1">The sequence shown here is derived from an EMBL/GenBank/DDBJ whole genome shotgun (WGS) entry which is preliminary data.</text>
</comment>
<name>A0A4Z1F0Q8_9HELO</name>
<sequence>MAPPPPIIRTTRATMLRQDHELRIQHNTSNRDLLRKAVVSHRVLRARAKGPLSAYDLITIHGISETQAHDGEELVLRGAKVRKPLRY</sequence>
<dbReference type="OrthoDB" id="10454056at2759"/>
<reference evidence="1 2" key="1">
    <citation type="submission" date="2017-12" db="EMBL/GenBank/DDBJ databases">
        <title>Comparative genomics of Botrytis spp.</title>
        <authorList>
            <person name="Valero-Jimenez C.A."/>
            <person name="Tapia P."/>
            <person name="Veloso J."/>
            <person name="Silva-Moreno E."/>
            <person name="Staats M."/>
            <person name="Valdes J.H."/>
            <person name="Van Kan J.A.L."/>
        </authorList>
    </citation>
    <scope>NUCLEOTIDE SEQUENCE [LARGE SCALE GENOMIC DNA]</scope>
    <source>
        <strain evidence="1 2">Bt9001</strain>
    </source>
</reference>
<organism evidence="1 2">
    <name type="scientific">Botrytis tulipae</name>
    <dbReference type="NCBI Taxonomy" id="87230"/>
    <lineage>
        <taxon>Eukaryota</taxon>
        <taxon>Fungi</taxon>
        <taxon>Dikarya</taxon>
        <taxon>Ascomycota</taxon>
        <taxon>Pezizomycotina</taxon>
        <taxon>Leotiomycetes</taxon>
        <taxon>Helotiales</taxon>
        <taxon>Sclerotiniaceae</taxon>
        <taxon>Botrytis</taxon>
    </lineage>
</organism>
<proteinExistence type="predicted"/>
<dbReference type="EMBL" id="PQXH01000020">
    <property type="protein sequence ID" value="TGO17199.1"/>
    <property type="molecule type" value="Genomic_DNA"/>
</dbReference>
<evidence type="ECO:0000313" key="2">
    <source>
        <dbReference type="Proteomes" id="UP000297777"/>
    </source>
</evidence>
<dbReference type="AlphaFoldDB" id="A0A4Z1F0Q8"/>